<accession>A0A948S034</accession>
<dbReference type="AlphaFoldDB" id="A0A948S034"/>
<protein>
    <submittedName>
        <fullName evidence="2">Uncharacterized protein</fullName>
    </submittedName>
</protein>
<keyword evidence="1" id="KW-1133">Transmembrane helix</keyword>
<keyword evidence="1" id="KW-0812">Transmembrane</keyword>
<evidence type="ECO:0000313" key="2">
    <source>
        <dbReference type="EMBL" id="MBU2692367.1"/>
    </source>
</evidence>
<feature type="transmembrane region" description="Helical" evidence="1">
    <location>
        <begin position="54"/>
        <end position="74"/>
    </location>
</feature>
<name>A0A948S034_UNCEI</name>
<proteinExistence type="predicted"/>
<keyword evidence="1" id="KW-0472">Membrane</keyword>
<dbReference type="Proteomes" id="UP000777784">
    <property type="component" value="Unassembled WGS sequence"/>
</dbReference>
<evidence type="ECO:0000256" key="1">
    <source>
        <dbReference type="SAM" id="Phobius"/>
    </source>
</evidence>
<organism evidence="2 3">
    <name type="scientific">Eiseniibacteriota bacterium</name>
    <dbReference type="NCBI Taxonomy" id="2212470"/>
    <lineage>
        <taxon>Bacteria</taxon>
        <taxon>Candidatus Eiseniibacteriota</taxon>
    </lineage>
</organism>
<comment type="caution">
    <text evidence="2">The sequence shown here is derived from an EMBL/GenBank/DDBJ whole genome shotgun (WGS) entry which is preliminary data.</text>
</comment>
<gene>
    <name evidence="2" type="ORF">KJ970_15700</name>
</gene>
<dbReference type="EMBL" id="JAHJDP010000088">
    <property type="protein sequence ID" value="MBU2692367.1"/>
    <property type="molecule type" value="Genomic_DNA"/>
</dbReference>
<evidence type="ECO:0000313" key="3">
    <source>
        <dbReference type="Proteomes" id="UP000777784"/>
    </source>
</evidence>
<sequence>MPNDDLTPEEKIAFESLPRERRPSDLLEARVVRDLKSRGLLRSGFRGGVTLTPVWMAIAAIAVMALIIGSYAMGQWTGSKQTERVMLAMHEHDNLRLAMEVQKSGTAYLSALAQLIHQAGDQDSETRNQGREVALTTLYAAAEEMVNLFPDDPVTGNILRAMDGTGSWRPGNTNGKELYRVAWF</sequence>
<reference evidence="2" key="1">
    <citation type="submission" date="2021-05" db="EMBL/GenBank/DDBJ databases">
        <title>Energy efficiency and biological interactions define the core microbiome of deep oligotrophic groundwater.</title>
        <authorList>
            <person name="Mehrshad M."/>
            <person name="Lopez-Fernandez M."/>
            <person name="Bell E."/>
            <person name="Bernier-Latmani R."/>
            <person name="Bertilsson S."/>
            <person name="Dopson M."/>
        </authorList>
    </citation>
    <scope>NUCLEOTIDE SEQUENCE</scope>
    <source>
        <strain evidence="2">Modern_marine.mb.64</strain>
    </source>
</reference>